<dbReference type="InterPro" id="IPR009100">
    <property type="entry name" value="AcylCoA_DH/oxidase_NM_dom_sf"/>
</dbReference>
<protein>
    <submittedName>
        <fullName evidence="8">Acyl-CoA dehydrogenase</fullName>
    </submittedName>
</protein>
<gene>
    <name evidence="8" type="ORF">E1284_08710</name>
</gene>
<feature type="non-terminal residue" evidence="8">
    <location>
        <position position="1"/>
    </location>
</feature>
<comment type="cofactor">
    <cofactor evidence="1 5">
        <name>FAD</name>
        <dbReference type="ChEBI" id="CHEBI:57692"/>
    </cofactor>
</comment>
<dbReference type="PANTHER" id="PTHR43884:SF12">
    <property type="entry name" value="ISOVALERYL-COA DEHYDROGENASE, MITOCHONDRIAL-RELATED"/>
    <property type="match status" value="1"/>
</dbReference>
<evidence type="ECO:0000313" key="9">
    <source>
        <dbReference type="Proteomes" id="UP000295431"/>
    </source>
</evidence>
<keyword evidence="5" id="KW-0560">Oxidoreductase</keyword>
<dbReference type="Gene3D" id="1.10.540.10">
    <property type="entry name" value="Acyl-CoA dehydrogenase/oxidase, N-terminal domain"/>
    <property type="match status" value="1"/>
</dbReference>
<comment type="similarity">
    <text evidence="2 5">Belongs to the acyl-CoA dehydrogenase family.</text>
</comment>
<dbReference type="Pfam" id="PF00441">
    <property type="entry name" value="Acyl-CoA_dh_1"/>
    <property type="match status" value="1"/>
</dbReference>
<comment type="caution">
    <text evidence="8">The sequence shown here is derived from an EMBL/GenBank/DDBJ whole genome shotgun (WGS) entry which is preliminary data.</text>
</comment>
<dbReference type="InterPro" id="IPR006091">
    <property type="entry name" value="Acyl-CoA_Oxase/DH_mid-dom"/>
</dbReference>
<dbReference type="GO" id="GO:0050660">
    <property type="term" value="F:flavin adenine dinucleotide binding"/>
    <property type="evidence" value="ECO:0007669"/>
    <property type="project" value="InterPro"/>
</dbReference>
<dbReference type="InterPro" id="IPR037069">
    <property type="entry name" value="AcylCoA_DH/ox_N_sf"/>
</dbReference>
<dbReference type="Pfam" id="PF02770">
    <property type="entry name" value="Acyl-CoA_dh_M"/>
    <property type="match status" value="1"/>
</dbReference>
<feature type="domain" description="Acyl-CoA oxidase/dehydrogenase middle" evidence="7">
    <location>
        <begin position="60"/>
        <end position="156"/>
    </location>
</feature>
<dbReference type="SUPFAM" id="SSF56645">
    <property type="entry name" value="Acyl-CoA dehydrogenase NM domain-like"/>
    <property type="match status" value="1"/>
</dbReference>
<evidence type="ECO:0000256" key="5">
    <source>
        <dbReference type="RuleBase" id="RU362125"/>
    </source>
</evidence>
<dbReference type="EMBL" id="SMJW01000030">
    <property type="protein sequence ID" value="TDC17648.1"/>
    <property type="molecule type" value="Genomic_DNA"/>
</dbReference>
<dbReference type="RefSeq" id="WP_131938500.1">
    <property type="nucleotide sequence ID" value="NZ_SMJW01000030.1"/>
</dbReference>
<organism evidence="8 9">
    <name type="scientific">Actinomadura bangladeshensis</name>
    <dbReference type="NCBI Taxonomy" id="453573"/>
    <lineage>
        <taxon>Bacteria</taxon>
        <taxon>Bacillati</taxon>
        <taxon>Actinomycetota</taxon>
        <taxon>Actinomycetes</taxon>
        <taxon>Streptosporangiales</taxon>
        <taxon>Thermomonosporaceae</taxon>
        <taxon>Actinomadura</taxon>
    </lineage>
</organism>
<dbReference type="Gene3D" id="1.20.140.10">
    <property type="entry name" value="Butyryl-CoA Dehydrogenase, subunit A, domain 3"/>
    <property type="match status" value="1"/>
</dbReference>
<dbReference type="InterPro" id="IPR009075">
    <property type="entry name" value="AcylCo_DH/oxidase_C"/>
</dbReference>
<evidence type="ECO:0000256" key="4">
    <source>
        <dbReference type="ARBA" id="ARBA00022827"/>
    </source>
</evidence>
<evidence type="ECO:0000256" key="2">
    <source>
        <dbReference type="ARBA" id="ARBA00009347"/>
    </source>
</evidence>
<proteinExistence type="inferred from homology"/>
<reference evidence="8 9" key="1">
    <citation type="submission" date="2019-03" db="EMBL/GenBank/DDBJ databases">
        <title>Draft genome sequences of novel Actinobacteria.</title>
        <authorList>
            <person name="Sahin N."/>
            <person name="Ay H."/>
            <person name="Saygin H."/>
        </authorList>
    </citation>
    <scope>NUCLEOTIDE SEQUENCE [LARGE SCALE GENOMIC DNA]</scope>
    <source>
        <strain evidence="8 9">DSM 45347</strain>
    </source>
</reference>
<evidence type="ECO:0000313" key="8">
    <source>
        <dbReference type="EMBL" id="TDC17648.1"/>
    </source>
</evidence>
<evidence type="ECO:0000256" key="1">
    <source>
        <dbReference type="ARBA" id="ARBA00001974"/>
    </source>
</evidence>
<feature type="domain" description="Acyl-CoA dehydrogenase/oxidase C-terminal" evidence="6">
    <location>
        <begin position="169"/>
        <end position="317"/>
    </location>
</feature>
<dbReference type="PANTHER" id="PTHR43884">
    <property type="entry name" value="ACYL-COA DEHYDROGENASE"/>
    <property type="match status" value="1"/>
</dbReference>
<dbReference type="SUPFAM" id="SSF47203">
    <property type="entry name" value="Acyl-CoA dehydrogenase C-terminal domain-like"/>
    <property type="match status" value="1"/>
</dbReference>
<evidence type="ECO:0000259" key="6">
    <source>
        <dbReference type="Pfam" id="PF00441"/>
    </source>
</evidence>
<dbReference type="OrthoDB" id="142556at2"/>
<evidence type="ECO:0000259" key="7">
    <source>
        <dbReference type="Pfam" id="PF02770"/>
    </source>
</evidence>
<keyword evidence="9" id="KW-1185">Reference proteome</keyword>
<dbReference type="InterPro" id="IPR036250">
    <property type="entry name" value="AcylCo_DH-like_C"/>
</dbReference>
<dbReference type="Proteomes" id="UP000295431">
    <property type="component" value="Unassembled WGS sequence"/>
</dbReference>
<name>A0A4R4P5E8_9ACTN</name>
<sequence>GGTVGDAVAVTEEIARVLPGLAVDYVTCGMAMRMLGRDGGAAAAARAWLPEIASGEMICSFGMSEPDVGTDLLNLRTSARAEDGRWVLRGQKLWISLAHKAEIAFVLCRTDPPEEKRRSRGLSVIAVPLDQPGVTVSRVHLAGMRAAGTCEIYFDDAVAPLDHLVGERGRGMALLAQTLDVERVLAAGISLGIGRAALDLHLTHLREREAFGGPIGRFQALQHAAADSAADLSASRALVNTAVRAIEDGRPATALTAMAKLVAGESTARIVDRGMRAMAAHGLAEESAMQMYFRDARLQLFSPVSNDMIRNILGESLGLPRSY</sequence>
<dbReference type="GO" id="GO:0003995">
    <property type="term" value="F:acyl-CoA dehydrogenase activity"/>
    <property type="evidence" value="ECO:0007669"/>
    <property type="project" value="TreeGrafter"/>
</dbReference>
<evidence type="ECO:0000256" key="3">
    <source>
        <dbReference type="ARBA" id="ARBA00022630"/>
    </source>
</evidence>
<keyword evidence="3 5" id="KW-0285">Flavoprotein</keyword>
<dbReference type="AlphaFoldDB" id="A0A4R4P5E8"/>
<dbReference type="InterPro" id="IPR046373">
    <property type="entry name" value="Acyl-CoA_Oxase/DH_mid-dom_sf"/>
</dbReference>
<dbReference type="CDD" id="cd00567">
    <property type="entry name" value="ACAD"/>
    <property type="match status" value="1"/>
</dbReference>
<keyword evidence="4 5" id="KW-0274">FAD</keyword>
<dbReference type="Gene3D" id="2.40.110.10">
    <property type="entry name" value="Butyryl-CoA Dehydrogenase, subunit A, domain 2"/>
    <property type="match status" value="1"/>
</dbReference>
<accession>A0A4R4P5E8</accession>